<dbReference type="GO" id="GO:0005634">
    <property type="term" value="C:nucleus"/>
    <property type="evidence" value="ECO:0007669"/>
    <property type="project" value="TreeGrafter"/>
</dbReference>
<dbReference type="Proteomes" id="UP000886885">
    <property type="component" value="Chromosome 1A"/>
</dbReference>
<feature type="domain" description="VQ" evidence="2">
    <location>
        <begin position="124"/>
        <end position="146"/>
    </location>
</feature>
<feature type="compositionally biased region" description="Basic residues" evidence="1">
    <location>
        <begin position="154"/>
        <end position="168"/>
    </location>
</feature>
<protein>
    <recommendedName>
        <fullName evidence="2">VQ domain-containing protein</fullName>
    </recommendedName>
</protein>
<dbReference type="InterPro" id="IPR008889">
    <property type="entry name" value="VQ"/>
</dbReference>
<feature type="region of interest" description="Disordered" evidence="1">
    <location>
        <begin position="150"/>
        <end position="171"/>
    </location>
</feature>
<evidence type="ECO:0000313" key="4">
    <source>
        <dbReference type="EMBL" id="KAG6790899.1"/>
    </source>
</evidence>
<gene>
    <name evidence="4" type="ORF">POTOM_000004</name>
    <name evidence="3" type="ORF">POTOM_062220</name>
</gene>
<dbReference type="Pfam" id="PF05678">
    <property type="entry name" value="VQ"/>
    <property type="match status" value="1"/>
</dbReference>
<feature type="region of interest" description="Disordered" evidence="1">
    <location>
        <begin position="239"/>
        <end position="263"/>
    </location>
</feature>
<accession>A0A8X7XNA2</accession>
<feature type="compositionally biased region" description="Basic and acidic residues" evidence="1">
    <location>
        <begin position="247"/>
        <end position="263"/>
    </location>
</feature>
<dbReference type="InterPro" id="IPR039607">
    <property type="entry name" value="VQ_8/17/18/20/21/25"/>
</dbReference>
<dbReference type="OrthoDB" id="693437at2759"/>
<evidence type="ECO:0000313" key="3">
    <source>
        <dbReference type="EMBL" id="KAG6735236.1"/>
    </source>
</evidence>
<reference evidence="3" key="1">
    <citation type="journal article" date="2020" name="bioRxiv">
        <title>Hybrid origin of Populus tomentosa Carr. identified through genome sequencing and phylogenomic analysis.</title>
        <authorList>
            <person name="An X."/>
            <person name="Gao K."/>
            <person name="Chen Z."/>
            <person name="Li J."/>
            <person name="Yang X."/>
            <person name="Yang X."/>
            <person name="Zhou J."/>
            <person name="Guo T."/>
            <person name="Zhao T."/>
            <person name="Huang S."/>
            <person name="Miao D."/>
            <person name="Khan W.U."/>
            <person name="Rao P."/>
            <person name="Ye M."/>
            <person name="Lei B."/>
            <person name="Liao W."/>
            <person name="Wang J."/>
            <person name="Ji L."/>
            <person name="Li Y."/>
            <person name="Guo B."/>
            <person name="Mustafa N.S."/>
            <person name="Li S."/>
            <person name="Yun Q."/>
            <person name="Keller S.R."/>
            <person name="Mao J."/>
            <person name="Zhang R."/>
            <person name="Strauss S.H."/>
        </authorList>
    </citation>
    <scope>NUCLEOTIDE SEQUENCE</scope>
    <source>
        <strain evidence="3">GM15</strain>
        <tissue evidence="3">Leaf</tissue>
    </source>
</reference>
<dbReference type="PANTHER" id="PTHR33143:SF74">
    <property type="entry name" value="VQ MOTIF-CONTAINING PROTEIN 18"/>
    <property type="match status" value="1"/>
</dbReference>
<keyword evidence="5" id="KW-1185">Reference proteome</keyword>
<dbReference type="EMBL" id="JAAWWB010002387">
    <property type="protein sequence ID" value="KAG6735236.1"/>
    <property type="molecule type" value="Genomic_DNA"/>
</dbReference>
<dbReference type="EMBL" id="JAAWWB010000001">
    <property type="protein sequence ID" value="KAG6790899.1"/>
    <property type="molecule type" value="Genomic_DNA"/>
</dbReference>
<organism evidence="3 5">
    <name type="scientific">Populus tomentosa</name>
    <name type="common">Chinese white poplar</name>
    <dbReference type="NCBI Taxonomy" id="118781"/>
    <lineage>
        <taxon>Eukaryota</taxon>
        <taxon>Viridiplantae</taxon>
        <taxon>Streptophyta</taxon>
        <taxon>Embryophyta</taxon>
        <taxon>Tracheophyta</taxon>
        <taxon>Spermatophyta</taxon>
        <taxon>Magnoliopsida</taxon>
        <taxon>eudicotyledons</taxon>
        <taxon>Gunneridae</taxon>
        <taxon>Pentapetalae</taxon>
        <taxon>rosids</taxon>
        <taxon>fabids</taxon>
        <taxon>Malpighiales</taxon>
        <taxon>Salicaceae</taxon>
        <taxon>Saliceae</taxon>
        <taxon>Populus</taxon>
    </lineage>
</organism>
<proteinExistence type="predicted"/>
<name>A0A8X7XNA2_POPTO</name>
<dbReference type="AlphaFoldDB" id="A0A8X7XNA2"/>
<comment type="caution">
    <text evidence="3">The sequence shown here is derived from an EMBL/GenBank/DDBJ whole genome shotgun (WGS) entry which is preliminary data.</text>
</comment>
<evidence type="ECO:0000259" key="2">
    <source>
        <dbReference type="Pfam" id="PF05678"/>
    </source>
</evidence>
<evidence type="ECO:0000313" key="5">
    <source>
        <dbReference type="Proteomes" id="UP000886885"/>
    </source>
</evidence>
<dbReference type="PANTHER" id="PTHR33143">
    <property type="entry name" value="F16F4.1 PROTEIN-RELATED"/>
    <property type="match status" value="1"/>
</dbReference>
<sequence>MRKSRKDHEFPVANLGVSHVHSRDFCNICKVSALPPSRAHPRAHIKRYLSQFVVSTMVTELDPGSTRHKVWSRIKCVGQAMEGIVRPRSCNPSSSASSKLGMHRESHVISQLIEPKVRIIHVFAPKVIKTDVANFRELVQRLTGQPCGSEGMIKKKARSSALGKRKKTGSSICESSKKAMQQLPDLGLPSLMRGEKLRVEVEANETLGAQNCSSNFNLLDGFGDLKGFVPDVSNNFSLTTPNSQSSHEMDGYEDTHLSWQKVD</sequence>
<evidence type="ECO:0000256" key="1">
    <source>
        <dbReference type="SAM" id="MobiDB-lite"/>
    </source>
</evidence>